<keyword evidence="1" id="KW-0472">Membrane</keyword>
<dbReference type="EMBL" id="MFJZ01000069">
    <property type="protein sequence ID" value="OGG28855.1"/>
    <property type="molecule type" value="Genomic_DNA"/>
</dbReference>
<dbReference type="InterPro" id="IPR037185">
    <property type="entry name" value="EmrE-like"/>
</dbReference>
<keyword evidence="1" id="KW-0812">Transmembrane</keyword>
<feature type="transmembrane region" description="Helical" evidence="1">
    <location>
        <begin position="179"/>
        <end position="199"/>
    </location>
</feature>
<feature type="transmembrane region" description="Helical" evidence="1">
    <location>
        <begin position="239"/>
        <end position="258"/>
    </location>
</feature>
<feature type="domain" description="EamA" evidence="2">
    <location>
        <begin position="2"/>
        <end position="138"/>
    </location>
</feature>
<dbReference type="AlphaFoldDB" id="A0A1F6AVX5"/>
<gene>
    <name evidence="3" type="ORF">A2973_04520</name>
</gene>
<protein>
    <recommendedName>
        <fullName evidence="2">EamA domain-containing protein</fullName>
    </recommendedName>
</protein>
<evidence type="ECO:0000256" key="1">
    <source>
        <dbReference type="SAM" id="Phobius"/>
    </source>
</evidence>
<reference evidence="3 4" key="1">
    <citation type="journal article" date="2016" name="Nat. Commun.">
        <title>Thousands of microbial genomes shed light on interconnected biogeochemical processes in an aquifer system.</title>
        <authorList>
            <person name="Anantharaman K."/>
            <person name="Brown C.T."/>
            <person name="Hug L.A."/>
            <person name="Sharon I."/>
            <person name="Castelle C.J."/>
            <person name="Probst A.J."/>
            <person name="Thomas B.C."/>
            <person name="Singh A."/>
            <person name="Wilkins M.J."/>
            <person name="Karaoz U."/>
            <person name="Brodie E.L."/>
            <person name="Williams K.H."/>
            <person name="Hubbard S.S."/>
            <person name="Banfield J.F."/>
        </authorList>
    </citation>
    <scope>NUCLEOTIDE SEQUENCE [LARGE SCALE GENOMIC DNA]</scope>
</reference>
<feature type="transmembrane region" description="Helical" evidence="1">
    <location>
        <begin position="6"/>
        <end position="26"/>
    </location>
</feature>
<sequence length="282" mass="30900">MLWFWLSIASVILFTAVNLLMRVLAVKSEDPRTFSVVFNAWGGLFALILFLPQLPHIALPAAITPVQVLFILLAILFYGIYERFHFSARKHIDASTMSVIFRLAPVIAFAGSLALFHESLTWEKLLGTGLILMASFIVIHKNPQLSFSRPFFAALVSATALGLAWMVDKPASFGFPPTFYSFILWTAPLAVIAFPLPTIKQLKKEAVIGGWKVALLGLMNVTGYVAQIKALSLAEASKVIPITSSSGTVIVLAGIFLLHEKTFMTKKILAGILMLIGIILLK</sequence>
<feature type="domain" description="EamA" evidence="2">
    <location>
        <begin position="152"/>
        <end position="281"/>
    </location>
</feature>
<accession>A0A1F6AVX5</accession>
<feature type="transmembrane region" description="Helical" evidence="1">
    <location>
        <begin position="122"/>
        <end position="139"/>
    </location>
</feature>
<dbReference type="STRING" id="1798396.A2973_04520"/>
<dbReference type="InterPro" id="IPR000620">
    <property type="entry name" value="EamA_dom"/>
</dbReference>
<comment type="caution">
    <text evidence="3">The sequence shown here is derived from an EMBL/GenBank/DDBJ whole genome shotgun (WGS) entry which is preliminary data.</text>
</comment>
<dbReference type="Proteomes" id="UP000176409">
    <property type="component" value="Unassembled WGS sequence"/>
</dbReference>
<evidence type="ECO:0000313" key="3">
    <source>
        <dbReference type="EMBL" id="OGG28855.1"/>
    </source>
</evidence>
<organism evidence="3 4">
    <name type="scientific">Candidatus Gottesmanbacteria bacterium RIFCSPLOWO2_01_FULL_49_10</name>
    <dbReference type="NCBI Taxonomy" id="1798396"/>
    <lineage>
        <taxon>Bacteria</taxon>
        <taxon>Candidatus Gottesmaniibacteriota</taxon>
    </lineage>
</organism>
<proteinExistence type="predicted"/>
<dbReference type="Pfam" id="PF00892">
    <property type="entry name" value="EamA"/>
    <property type="match status" value="2"/>
</dbReference>
<name>A0A1F6AVX5_9BACT</name>
<feature type="transmembrane region" description="Helical" evidence="1">
    <location>
        <begin position="33"/>
        <end position="51"/>
    </location>
</feature>
<feature type="transmembrane region" description="Helical" evidence="1">
    <location>
        <begin position="57"/>
        <end position="78"/>
    </location>
</feature>
<feature type="transmembrane region" description="Helical" evidence="1">
    <location>
        <begin position="151"/>
        <end position="167"/>
    </location>
</feature>
<keyword evidence="1" id="KW-1133">Transmembrane helix</keyword>
<dbReference type="GO" id="GO:0016020">
    <property type="term" value="C:membrane"/>
    <property type="evidence" value="ECO:0007669"/>
    <property type="project" value="InterPro"/>
</dbReference>
<evidence type="ECO:0000313" key="4">
    <source>
        <dbReference type="Proteomes" id="UP000176409"/>
    </source>
</evidence>
<feature type="transmembrane region" description="Helical" evidence="1">
    <location>
        <begin position="99"/>
        <end position="116"/>
    </location>
</feature>
<feature type="transmembrane region" description="Helical" evidence="1">
    <location>
        <begin position="206"/>
        <end position="227"/>
    </location>
</feature>
<dbReference type="SUPFAM" id="SSF103481">
    <property type="entry name" value="Multidrug resistance efflux transporter EmrE"/>
    <property type="match status" value="1"/>
</dbReference>
<evidence type="ECO:0000259" key="2">
    <source>
        <dbReference type="Pfam" id="PF00892"/>
    </source>
</evidence>